<reference evidence="2" key="1">
    <citation type="journal article" date="2019" name="Int. J. Syst. Evol. Microbiol.">
        <title>The Global Catalogue of Microorganisms (GCM) 10K type strain sequencing project: providing services to taxonomists for standard genome sequencing and annotation.</title>
        <authorList>
            <consortium name="The Broad Institute Genomics Platform"/>
            <consortium name="The Broad Institute Genome Sequencing Center for Infectious Disease"/>
            <person name="Wu L."/>
            <person name="Ma J."/>
        </authorList>
    </citation>
    <scope>NUCLEOTIDE SEQUENCE [LARGE SCALE GENOMIC DNA]</scope>
    <source>
        <strain evidence="2">KCTC 42247</strain>
    </source>
</reference>
<name>A0ABW5UC84_9SPHI</name>
<accession>A0ABW5UC84</accession>
<dbReference type="EMBL" id="JBHUMB010000006">
    <property type="protein sequence ID" value="MFD2743150.1"/>
    <property type="molecule type" value="Genomic_DNA"/>
</dbReference>
<keyword evidence="2" id="KW-1185">Reference proteome</keyword>
<protein>
    <submittedName>
        <fullName evidence="1">Uncharacterized protein</fullName>
    </submittedName>
</protein>
<sequence length="248" mass="28668">MKNSLHKFFNSIDGDGSKNNLNDFTLSNARCVAEILSVVYINRDIDDFNISATFEFGLNVQAPTTPFSIIERYMAYQVHNSINDFTTCEPRKGKPIMRKSHLSDYDLKFYDKGKASDLGGLDILRYEVVFKQIRKLRSVLDEQDITLTTILEDHNWKKLCDYMIDVYRNIKKSPLLLDGSLNLIEVMNLHMFGNKTLKQDLARHLSKSQFNALMKASKGNYNEVSDLEGNLHNVVERRIIEKLNYISR</sequence>
<evidence type="ECO:0000313" key="1">
    <source>
        <dbReference type="EMBL" id="MFD2743150.1"/>
    </source>
</evidence>
<proteinExistence type="predicted"/>
<organism evidence="1 2">
    <name type="scientific">Sphingobacterium populi</name>
    <dbReference type="NCBI Taxonomy" id="1812824"/>
    <lineage>
        <taxon>Bacteria</taxon>
        <taxon>Pseudomonadati</taxon>
        <taxon>Bacteroidota</taxon>
        <taxon>Sphingobacteriia</taxon>
        <taxon>Sphingobacteriales</taxon>
        <taxon>Sphingobacteriaceae</taxon>
        <taxon>Sphingobacterium</taxon>
    </lineage>
</organism>
<evidence type="ECO:0000313" key="2">
    <source>
        <dbReference type="Proteomes" id="UP001597418"/>
    </source>
</evidence>
<comment type="caution">
    <text evidence="1">The sequence shown here is derived from an EMBL/GenBank/DDBJ whole genome shotgun (WGS) entry which is preliminary data.</text>
</comment>
<dbReference type="Proteomes" id="UP001597418">
    <property type="component" value="Unassembled WGS sequence"/>
</dbReference>
<gene>
    <name evidence="1" type="ORF">ACFSQ6_07045</name>
</gene>